<dbReference type="KEGG" id="csm:CSUB8521_0902"/>
<evidence type="ECO:0008006" key="3">
    <source>
        <dbReference type="Google" id="ProtNLM"/>
    </source>
</evidence>
<dbReference type="HOGENOM" id="CLU_033221_0_0_7"/>
<dbReference type="Proteomes" id="UP000031135">
    <property type="component" value="Chromosome"/>
</dbReference>
<evidence type="ECO:0000313" key="2">
    <source>
        <dbReference type="Proteomes" id="UP000031135"/>
    </source>
</evidence>
<proteinExistence type="predicted"/>
<reference evidence="1 2" key="1">
    <citation type="journal article" date="2014" name="Genome Biol. Evol.">
        <title>Comparative Genomics of the Campylobacter lari Group.</title>
        <authorList>
            <person name="Miller W.G."/>
            <person name="Yee E."/>
            <person name="Chapman M.H."/>
            <person name="Smith T.P."/>
            <person name="Bono J.L."/>
            <person name="Huynh S."/>
            <person name="Parker C.T."/>
            <person name="Vandamme P."/>
            <person name="Luong K."/>
            <person name="Korlach J."/>
        </authorList>
    </citation>
    <scope>NUCLEOTIDE SEQUENCE [LARGE SCALE GENOMIC DNA]</scope>
    <source>
        <strain evidence="1 2">LMG 24374</strain>
    </source>
</reference>
<gene>
    <name evidence="1" type="ORF">CSUB8521_0902</name>
</gene>
<organism evidence="1 2">
    <name type="scientific">Campylobacter subantarcticus LMG 24374</name>
    <dbReference type="NCBI Taxonomy" id="1388751"/>
    <lineage>
        <taxon>Bacteria</taxon>
        <taxon>Pseudomonadati</taxon>
        <taxon>Campylobacterota</taxon>
        <taxon>Epsilonproteobacteria</taxon>
        <taxon>Campylobacterales</taxon>
        <taxon>Campylobacteraceae</taxon>
        <taxon>Campylobacter</taxon>
    </lineage>
</organism>
<evidence type="ECO:0000313" key="1">
    <source>
        <dbReference type="EMBL" id="AJC90742.1"/>
    </source>
</evidence>
<dbReference type="AlphaFoldDB" id="A0A0A8H9U1"/>
<name>A0A0A8H9U1_9BACT</name>
<dbReference type="EMBL" id="CP007772">
    <property type="protein sequence ID" value="AJC90742.1"/>
    <property type="molecule type" value="Genomic_DNA"/>
</dbReference>
<sequence>MSDNNKDIYIIYAPNGRGVEVDKKTNKIYFSENIKPTGKYTQEYSKALFEAHNIKQNSPYKDYQPRYLDPNLYTGQSSTLLEFKDWQSIYLKDPIKGSIAPWTKAEKAYYKSLKTKRERYKYLVIRSGLRSTVIDIPYEAYTNVDEKGNLINEDYKELYKKVESNRGLAHLSNGYLFMSEWELAAGILGDIKGFIGALQLSMTGFKARTQAINFLLIQLGHEQGLKSLYDSYAYRGLVDGIHKNHLKAQMLKDFSKNPPYDEFGMLPFLDELIGVDWIIDVNKYRITHDETGRIIRALDDDVLKGKLKDPRDIDSTPESRWEFDQKMYAYRNGMKTNYDVDIRNERSENSAKLTMKSMILEAKLAALTPPQGYPNAPYYFSPERLEFIYKKHKLDRLKDPRIPAIYRYNFPEDLRAKIQAYAKEHNIKE</sequence>
<accession>A0A0A8H9U1</accession>
<dbReference type="RefSeq" id="WP_039663818.1">
    <property type="nucleotide sequence ID" value="NZ_CP007772.1"/>
</dbReference>
<protein>
    <recommendedName>
        <fullName evidence="3">Thioredoxin reductase</fullName>
    </recommendedName>
</protein>
<dbReference type="OrthoDB" id="5324033at2"/>